<dbReference type="GeneID" id="26900356"/>
<dbReference type="OrthoDB" id="10673103at2759"/>
<feature type="region of interest" description="Disordered" evidence="1">
    <location>
        <begin position="1417"/>
        <end position="1467"/>
    </location>
</feature>
<feature type="region of interest" description="Disordered" evidence="1">
    <location>
        <begin position="1007"/>
        <end position="1026"/>
    </location>
</feature>
<dbReference type="RefSeq" id="XP_015664104.1">
    <property type="nucleotide sequence ID" value="XM_015796096.1"/>
</dbReference>
<feature type="compositionally biased region" description="Polar residues" evidence="1">
    <location>
        <begin position="265"/>
        <end position="285"/>
    </location>
</feature>
<feature type="compositionally biased region" description="Basic and acidic residues" evidence="1">
    <location>
        <begin position="497"/>
        <end position="508"/>
    </location>
</feature>
<proteinExistence type="predicted"/>
<feature type="compositionally biased region" description="Basic and acidic residues" evidence="1">
    <location>
        <begin position="226"/>
        <end position="241"/>
    </location>
</feature>
<dbReference type="VEuPathDB" id="TriTrypDB:LpyrH10_01_0580"/>
<feature type="region of interest" description="Disordered" evidence="1">
    <location>
        <begin position="582"/>
        <end position="623"/>
    </location>
</feature>
<protein>
    <submittedName>
        <fullName evidence="2">Uncharacterized protein</fullName>
    </submittedName>
</protein>
<gene>
    <name evidence="2" type="ORF">ABB37_00058</name>
</gene>
<dbReference type="OMA" id="YHSSYYG"/>
<evidence type="ECO:0000313" key="2">
    <source>
        <dbReference type="EMBL" id="KPA85665.1"/>
    </source>
</evidence>
<accession>A0A0N0DZU0</accession>
<feature type="region of interest" description="Disordered" evidence="1">
    <location>
        <begin position="1556"/>
        <end position="1601"/>
    </location>
</feature>
<feature type="compositionally biased region" description="Pro residues" evidence="1">
    <location>
        <begin position="291"/>
        <end position="306"/>
    </location>
</feature>
<sequence>MLTERPEQEAEAFPVAIHLETPPPHTSPSHRHAENFALRSVHLDDVPLLDSPAWSSDDELDNPTYNKRFRHKKHEEIRRLLIQKRLEEREWQQLAKAQRHTSAQQPCTEDVAAAAAATKTGPDSRCGPSQTSSGASSRTSSFSRSLERTKNGRSKRASHSADGSSARCARDDAISKLPTAGMVGATTSITDAAASLSPTPMPVTGAPPPSEVGPNRSAKSQPKAAAAEHTKSSTTIQEERAALVPPAPTPDTQLTSLGRQERTSDNSPHSASPTQRPATVSAVTTPSFDGTPPPPRPPSVPAPAPLQIPLDQDAPRSNSAKGQTNTTSSPAVLSSTEVRLPKTRGSHPRTNRFFVSKIVKGSPKHSTTAAVSGAASITAASAVPTAPLRAAAKVAASQYATTPYPSPLNVDVCEVVARAGLDATCPYVGSNLSTEGQHRADPPQRGTAATAEATDFMPVPPPSPPPFSTAPQKTHVRRSITGRHSPFNPSASPAAAKCERLPSARDRQSLQPSKYNLRGMPSCFQCVESVPPYPGRPISAETTTAQGHDAIGRPSRCTPNTMTTAAMSTITQWTNSEDRNGLFRARDSNSSHGAADDENDGAAARGGSSDRCSESWRDVRSPASAGSDVDYILEYHSSYYGDLWKLLDSPPSRETFSEVGSTENRRVTGVDSAAAAVLSKPERDLRRRDAAVAHFPEITRVATKPTPTDSRRLVRNSASSIDRGLSYFYSGEMHRAATPAVYSFFTSPPTNGEAEMKPIKKASLLPSRVSFGKDPYALGLEDSMAELRTTEPNKRAAAETSRAAAKLPHIQNGGTRRAAGFTTADDDWWEYPGAKGESCWSVHPPLPTVPSDGQKKSSMTSAKYSLLSSKKSFFALREAKETKAAAIRPIKPPARGSASVRVLSLQGPLQSSLPYVGLCVPPLPLNRSASQTDTAHKSLDLLSLLERKTTATPEGFLPMPEDEEKAATPPTHFIAQQQQWAPTPEIQQGQSPKQKVLSFAGLPLHSPAAFQPKQKAPPAAKAVPTFTSSNRHIEQTEAEGSAQPISPSSCNHLLLTKTLPPFSPRSTSKPTARPVSENATAAERKAPPVLEDAHRQSPYDVYLPVPCGEVGRFRSLIGSTYLSDVYTSSLRQLTGGYRTSAKSVTDTTAMEGQTTPMASHDGVGETPGVLAKATSTAHPADDYYQPPPPLRMRLPAPPAAQPNAVPSVPSTADANCAAPPLPSASAARALVPVEWSVGSSRSSSRSVQHRNRQRHLATRIGHLVEAALCGSSNSSAADGAVASPVHIAAQGSEGDSSSHSRVPYSTAPPYDGESAGGPTEVVRKSTMVDGSNAGTGTTTAINTAKCPTEAAMEVAPLSVSALVQRLEARMSANASPVAALNTTRSPKSPQAGHPSSNSKTSPVMRVGAATSNNVADVTEENGSTTPRPNAPTDALPPSVLRKSNNKNTSSSSNNNDLSSSSKTNPIPDVLAPMRLAKILKQSTLPPPRAITRRVADPRHNDRADRQSNSVHTHTDEPKSEHGVPQRSAAPSSPMLPPVPPLAEDMLMHQRSPQHGAILYSPTLPPIAPRPTAQVPLAKPQKQPKRLGRDSGADGPTGGLHTTADLLTRITVKGGTRGWRGGRESSIVATLDSSSTARRPIRIADHMGLCEEKRKGFNGNCYSREDLLHGE</sequence>
<feature type="region of interest" description="Disordered" evidence="1">
    <location>
        <begin position="537"/>
        <end position="558"/>
    </location>
</feature>
<feature type="region of interest" description="Disordered" evidence="1">
    <location>
        <begin position="1197"/>
        <end position="1216"/>
    </location>
</feature>
<feature type="region of interest" description="Disordered" evidence="1">
    <location>
        <begin position="97"/>
        <end position="169"/>
    </location>
</feature>
<feature type="compositionally biased region" description="Polar residues" evidence="1">
    <location>
        <begin position="1417"/>
        <end position="1427"/>
    </location>
</feature>
<feature type="region of interest" description="Disordered" evidence="1">
    <location>
        <begin position="1375"/>
        <end position="1403"/>
    </location>
</feature>
<evidence type="ECO:0000313" key="3">
    <source>
        <dbReference type="Proteomes" id="UP000037923"/>
    </source>
</evidence>
<comment type="caution">
    <text evidence="2">The sequence shown here is derived from an EMBL/GenBank/DDBJ whole genome shotgun (WGS) entry which is preliminary data.</text>
</comment>
<feature type="region of interest" description="Disordered" evidence="1">
    <location>
        <begin position="454"/>
        <end position="515"/>
    </location>
</feature>
<keyword evidence="3" id="KW-1185">Reference proteome</keyword>
<feature type="compositionally biased region" description="Polar residues" evidence="1">
    <location>
        <begin position="315"/>
        <end position="337"/>
    </location>
</feature>
<feature type="compositionally biased region" description="Pro residues" evidence="1">
    <location>
        <begin position="199"/>
        <end position="211"/>
    </location>
</feature>
<name>A0A0N0DZU0_LEPPY</name>
<feature type="compositionally biased region" description="Low complexity" evidence="1">
    <location>
        <begin position="129"/>
        <end position="144"/>
    </location>
</feature>
<feature type="compositionally biased region" description="Pro residues" evidence="1">
    <location>
        <begin position="458"/>
        <end position="468"/>
    </location>
</feature>
<feature type="region of interest" description="Disordered" evidence="1">
    <location>
        <begin position="1"/>
        <end position="31"/>
    </location>
</feature>
<dbReference type="EMBL" id="LGTL01000001">
    <property type="protein sequence ID" value="KPA85665.1"/>
    <property type="molecule type" value="Genomic_DNA"/>
</dbReference>
<reference evidence="2 3" key="1">
    <citation type="submission" date="2015-07" db="EMBL/GenBank/DDBJ databases">
        <title>High-quality genome of monoxenous trypanosomatid Leptomonas pyrrhocoris.</title>
        <authorList>
            <person name="Flegontov P."/>
            <person name="Butenko A."/>
            <person name="Firsov S."/>
            <person name="Vlcek C."/>
            <person name="Logacheva M.D."/>
            <person name="Field M."/>
            <person name="Filatov D."/>
            <person name="Flegontova O."/>
            <person name="Gerasimov E."/>
            <person name="Jackson A.P."/>
            <person name="Kelly S."/>
            <person name="Opperdoes F."/>
            <person name="O'Reilly A."/>
            <person name="Votypka J."/>
            <person name="Yurchenko V."/>
            <person name="Lukes J."/>
        </authorList>
    </citation>
    <scope>NUCLEOTIDE SEQUENCE [LARGE SCALE GENOMIC DNA]</scope>
    <source>
        <strain evidence="2">H10</strain>
    </source>
</reference>
<feature type="region of interest" description="Disordered" evidence="1">
    <location>
        <begin position="191"/>
        <end position="349"/>
    </location>
</feature>
<evidence type="ECO:0000256" key="1">
    <source>
        <dbReference type="SAM" id="MobiDB-lite"/>
    </source>
</evidence>
<feature type="region of interest" description="Disordered" evidence="1">
    <location>
        <begin position="1479"/>
        <end position="1541"/>
    </location>
</feature>
<feature type="compositionally biased region" description="Basic and acidic residues" evidence="1">
    <location>
        <begin position="611"/>
        <end position="620"/>
    </location>
</feature>
<feature type="compositionally biased region" description="Basic and acidic residues" evidence="1">
    <location>
        <begin position="1512"/>
        <end position="1523"/>
    </location>
</feature>
<organism evidence="2 3">
    <name type="scientific">Leptomonas pyrrhocoris</name>
    <name type="common">Firebug parasite</name>
    <dbReference type="NCBI Taxonomy" id="157538"/>
    <lineage>
        <taxon>Eukaryota</taxon>
        <taxon>Discoba</taxon>
        <taxon>Euglenozoa</taxon>
        <taxon>Kinetoplastea</taxon>
        <taxon>Metakinetoplastina</taxon>
        <taxon>Trypanosomatida</taxon>
        <taxon>Trypanosomatidae</taxon>
        <taxon>Leishmaniinae</taxon>
        <taxon>Leptomonas</taxon>
    </lineage>
</organism>
<feature type="region of interest" description="Disordered" evidence="1">
    <location>
        <begin position="1035"/>
        <end position="1087"/>
    </location>
</feature>
<feature type="compositionally biased region" description="Polar residues" evidence="1">
    <location>
        <begin position="1380"/>
        <end position="1401"/>
    </location>
</feature>
<feature type="compositionally biased region" description="Low complexity" evidence="1">
    <location>
        <begin position="1201"/>
        <end position="1210"/>
    </location>
</feature>
<feature type="region of interest" description="Disordered" evidence="1">
    <location>
        <begin position="1289"/>
        <end position="1319"/>
    </location>
</feature>
<feature type="compositionally biased region" description="Low complexity" evidence="1">
    <location>
        <begin position="1445"/>
        <end position="1464"/>
    </location>
</feature>
<feature type="compositionally biased region" description="Low complexity" evidence="1">
    <location>
        <begin position="1007"/>
        <end position="1022"/>
    </location>
</feature>
<dbReference type="Proteomes" id="UP000037923">
    <property type="component" value="Unassembled WGS sequence"/>
</dbReference>
<feature type="compositionally biased region" description="Basic and acidic residues" evidence="1">
    <location>
        <begin position="1493"/>
        <end position="1505"/>
    </location>
</feature>